<keyword evidence="2" id="KW-1133">Transmembrane helix</keyword>
<dbReference type="HOGENOM" id="CLU_1396838_0_0_1"/>
<accession>A0A067PML1</accession>
<protein>
    <recommendedName>
        <fullName evidence="6">Extracellular membrane protein CFEM domain-containing protein</fullName>
    </recommendedName>
</protein>
<keyword evidence="3" id="KW-0732">Signal</keyword>
<feature type="region of interest" description="Disordered" evidence="1">
    <location>
        <begin position="132"/>
        <end position="153"/>
    </location>
</feature>
<evidence type="ECO:0000313" key="4">
    <source>
        <dbReference type="EMBL" id="KDQ52547.1"/>
    </source>
</evidence>
<keyword evidence="5" id="KW-1185">Reference proteome</keyword>
<dbReference type="Proteomes" id="UP000027265">
    <property type="component" value="Unassembled WGS sequence"/>
</dbReference>
<evidence type="ECO:0000256" key="2">
    <source>
        <dbReference type="SAM" id="Phobius"/>
    </source>
</evidence>
<dbReference type="InParanoid" id="A0A067PML1"/>
<reference evidence="5" key="1">
    <citation type="journal article" date="2014" name="Proc. Natl. Acad. Sci. U.S.A.">
        <title>Extensive sampling of basidiomycete genomes demonstrates inadequacy of the white-rot/brown-rot paradigm for wood decay fungi.</title>
        <authorList>
            <person name="Riley R."/>
            <person name="Salamov A.A."/>
            <person name="Brown D.W."/>
            <person name="Nagy L.G."/>
            <person name="Floudas D."/>
            <person name="Held B.W."/>
            <person name="Levasseur A."/>
            <person name="Lombard V."/>
            <person name="Morin E."/>
            <person name="Otillar R."/>
            <person name="Lindquist E.A."/>
            <person name="Sun H."/>
            <person name="LaButti K.M."/>
            <person name="Schmutz J."/>
            <person name="Jabbour D."/>
            <person name="Luo H."/>
            <person name="Baker S.E."/>
            <person name="Pisabarro A.G."/>
            <person name="Walton J.D."/>
            <person name="Blanchette R.A."/>
            <person name="Henrissat B."/>
            <person name="Martin F."/>
            <person name="Cullen D."/>
            <person name="Hibbett D.S."/>
            <person name="Grigoriev I.V."/>
        </authorList>
    </citation>
    <scope>NUCLEOTIDE SEQUENCE [LARGE SCALE GENOMIC DNA]</scope>
    <source>
        <strain evidence="5">MUCL 33604</strain>
    </source>
</reference>
<gene>
    <name evidence="4" type="ORF">JAAARDRAFT_210494</name>
</gene>
<evidence type="ECO:0000313" key="5">
    <source>
        <dbReference type="Proteomes" id="UP000027265"/>
    </source>
</evidence>
<keyword evidence="2" id="KW-0812">Transmembrane</keyword>
<dbReference type="EMBL" id="KL197739">
    <property type="protein sequence ID" value="KDQ52547.1"/>
    <property type="molecule type" value="Genomic_DNA"/>
</dbReference>
<feature type="signal peptide" evidence="3">
    <location>
        <begin position="1"/>
        <end position="16"/>
    </location>
</feature>
<evidence type="ECO:0000256" key="3">
    <source>
        <dbReference type="SAM" id="SignalP"/>
    </source>
</evidence>
<evidence type="ECO:0008006" key="6">
    <source>
        <dbReference type="Google" id="ProtNLM"/>
    </source>
</evidence>
<organism evidence="4 5">
    <name type="scientific">Jaapia argillacea MUCL 33604</name>
    <dbReference type="NCBI Taxonomy" id="933084"/>
    <lineage>
        <taxon>Eukaryota</taxon>
        <taxon>Fungi</taxon>
        <taxon>Dikarya</taxon>
        <taxon>Basidiomycota</taxon>
        <taxon>Agaricomycotina</taxon>
        <taxon>Agaricomycetes</taxon>
        <taxon>Agaricomycetidae</taxon>
        <taxon>Jaapiales</taxon>
        <taxon>Jaapiaceae</taxon>
        <taxon>Jaapia</taxon>
    </lineage>
</organism>
<dbReference type="AlphaFoldDB" id="A0A067PML1"/>
<keyword evidence="2" id="KW-0472">Membrane</keyword>
<feature type="chain" id="PRO_5001643301" description="Extracellular membrane protein CFEM domain-containing protein" evidence="3">
    <location>
        <begin position="17"/>
        <end position="181"/>
    </location>
</feature>
<proteinExistence type="predicted"/>
<feature type="transmembrane region" description="Helical" evidence="2">
    <location>
        <begin position="155"/>
        <end position="180"/>
    </location>
</feature>
<name>A0A067PML1_9AGAM</name>
<evidence type="ECO:0000256" key="1">
    <source>
        <dbReference type="SAM" id="MobiDB-lite"/>
    </source>
</evidence>
<sequence length="181" mass="18209">MTPLVSALLFVGVVYGQTYWNCGGGICPATTVAGVNLVTCARTCLATAPLAALECTYTDCVCNGAHFPRAVQAIYSCGIASCTIPADVASATQVAISFCNAWTATASPAATSILSLDTPTDYPTSPIWTPTASSVSGQTGHPAYTPTSGSQDQSLGGGIISTIVVGTLFGTLVASVAGLLY</sequence>